<proteinExistence type="predicted"/>
<dbReference type="InterPro" id="IPR038610">
    <property type="entry name" value="FliK-like_C_sf"/>
</dbReference>
<sequence>MIELQNIPDINMFSNKQQAIPTKEGNKNKNFLQMLQRKLAEVDNNQKMGSIKTSNSNTSEDRRPVSNTDANKKSRNLQEGLKEYNDNKNLKNEKQDGAKADSKTDSKEEKDLSLIDEETNEIGENPLLQQLLKVIEDMLQLMEEEKEGYLHQDKEKMKLALDSLGGKLELTLEIKELLQSTEMLLAGEEGSLKDIQIPKGIMDLKREIVGILEEFQEFHQLQDKPLEALENNASKLGMETYRINQDSSKPEEKPKATGDVVISQEVKDLGVSSKQKEFGEDFGYKGYEEIELDEQLDEYRFNTELPKDFQIKSIHSSKEFINDKTLHTKNILEQIVHKMDGIYKSGKNQLKLQLTPENLGKLSIDLLTSDQTIKAKVYVESLQVKEVIESNLNQFKESLRDKGLNISSIDVSVGQDPGTFHQERSYGQQKIKLKKSSYLDDDNLIALGEGDSLAIKNPYMINTNFDKLV</sequence>
<dbReference type="Gene3D" id="3.30.750.140">
    <property type="match status" value="1"/>
</dbReference>
<name>A0A1G9C0Y7_9FIRM</name>
<protein>
    <submittedName>
        <fullName evidence="3">Hook-length control protein FliK</fullName>
    </submittedName>
</protein>
<dbReference type="Pfam" id="PF02120">
    <property type="entry name" value="Flg_hook"/>
    <property type="match status" value="1"/>
</dbReference>
<accession>A0A1G9C0Y7</accession>
<keyword evidence="4" id="KW-1185">Reference proteome</keyword>
<feature type="domain" description="Flagellar hook-length control protein-like C-terminal" evidence="2">
    <location>
        <begin position="344"/>
        <end position="418"/>
    </location>
</feature>
<organism evidence="3 4">
    <name type="scientific">Natronincola ferrireducens</name>
    <dbReference type="NCBI Taxonomy" id="393762"/>
    <lineage>
        <taxon>Bacteria</taxon>
        <taxon>Bacillati</taxon>
        <taxon>Bacillota</taxon>
        <taxon>Clostridia</taxon>
        <taxon>Peptostreptococcales</taxon>
        <taxon>Natronincolaceae</taxon>
        <taxon>Natronincola</taxon>
    </lineage>
</organism>
<dbReference type="RefSeq" id="WP_090552340.1">
    <property type="nucleotide sequence ID" value="NZ_FNFP01000002.1"/>
</dbReference>
<evidence type="ECO:0000259" key="2">
    <source>
        <dbReference type="Pfam" id="PF02120"/>
    </source>
</evidence>
<reference evidence="3 4" key="1">
    <citation type="submission" date="2016-10" db="EMBL/GenBank/DDBJ databases">
        <authorList>
            <person name="de Groot N.N."/>
        </authorList>
    </citation>
    <scope>NUCLEOTIDE SEQUENCE [LARGE SCALE GENOMIC DNA]</scope>
    <source>
        <strain evidence="3 4">DSM 18346</strain>
    </source>
</reference>
<evidence type="ECO:0000256" key="1">
    <source>
        <dbReference type="SAM" id="MobiDB-lite"/>
    </source>
</evidence>
<evidence type="ECO:0000313" key="4">
    <source>
        <dbReference type="Proteomes" id="UP000198718"/>
    </source>
</evidence>
<evidence type="ECO:0000313" key="3">
    <source>
        <dbReference type="EMBL" id="SDK45389.1"/>
    </source>
</evidence>
<feature type="compositionally biased region" description="Basic and acidic residues" evidence="1">
    <location>
        <begin position="80"/>
        <end position="113"/>
    </location>
</feature>
<dbReference type="CDD" id="cd17470">
    <property type="entry name" value="T3SS_Flik_C"/>
    <property type="match status" value="1"/>
</dbReference>
<dbReference type="InterPro" id="IPR021136">
    <property type="entry name" value="Flagellar_hook_control-like_C"/>
</dbReference>
<dbReference type="STRING" id="393762.SAMN05660472_01328"/>
<dbReference type="AlphaFoldDB" id="A0A1G9C0Y7"/>
<feature type="region of interest" description="Disordered" evidence="1">
    <location>
        <begin position="36"/>
        <end position="118"/>
    </location>
</feature>
<dbReference type="OrthoDB" id="1957735at2"/>
<dbReference type="Proteomes" id="UP000198718">
    <property type="component" value="Unassembled WGS sequence"/>
</dbReference>
<feature type="compositionally biased region" description="Polar residues" evidence="1">
    <location>
        <begin position="43"/>
        <end position="58"/>
    </location>
</feature>
<gene>
    <name evidence="3" type="ORF">SAMN05660472_01328</name>
</gene>
<dbReference type="EMBL" id="FNFP01000002">
    <property type="protein sequence ID" value="SDK45389.1"/>
    <property type="molecule type" value="Genomic_DNA"/>
</dbReference>